<name>A0A136ILZ5_9PEZI</name>
<evidence type="ECO:0000313" key="3">
    <source>
        <dbReference type="Proteomes" id="UP000070501"/>
    </source>
</evidence>
<keyword evidence="3" id="KW-1185">Reference proteome</keyword>
<organism evidence="2 3">
    <name type="scientific">Microdochium bolleyi</name>
    <dbReference type="NCBI Taxonomy" id="196109"/>
    <lineage>
        <taxon>Eukaryota</taxon>
        <taxon>Fungi</taxon>
        <taxon>Dikarya</taxon>
        <taxon>Ascomycota</taxon>
        <taxon>Pezizomycotina</taxon>
        <taxon>Sordariomycetes</taxon>
        <taxon>Xylariomycetidae</taxon>
        <taxon>Xylariales</taxon>
        <taxon>Microdochiaceae</taxon>
        <taxon>Microdochium</taxon>
    </lineage>
</organism>
<dbReference type="InParanoid" id="A0A136ILZ5"/>
<evidence type="ECO:0000256" key="1">
    <source>
        <dbReference type="SAM" id="MobiDB-lite"/>
    </source>
</evidence>
<evidence type="ECO:0000313" key="2">
    <source>
        <dbReference type="EMBL" id="KXJ85945.1"/>
    </source>
</evidence>
<dbReference type="AlphaFoldDB" id="A0A136ILZ5"/>
<proteinExistence type="predicted"/>
<gene>
    <name evidence="2" type="ORF">Micbo1qcDRAFT_220069</name>
</gene>
<accession>A0A136ILZ5</accession>
<dbReference type="OrthoDB" id="10616786at2759"/>
<protein>
    <submittedName>
        <fullName evidence="2">Uncharacterized protein</fullName>
    </submittedName>
</protein>
<reference evidence="3" key="1">
    <citation type="submission" date="2016-02" db="EMBL/GenBank/DDBJ databases">
        <title>Draft genome sequence of Microdochium bolleyi, a fungal endophyte of beachgrass.</title>
        <authorList>
            <consortium name="DOE Joint Genome Institute"/>
            <person name="David A.S."/>
            <person name="May G."/>
            <person name="Haridas S."/>
            <person name="Lim J."/>
            <person name="Wang M."/>
            <person name="Labutti K."/>
            <person name="Lipzen A."/>
            <person name="Barry K."/>
            <person name="Grigoriev I.V."/>
        </authorList>
    </citation>
    <scope>NUCLEOTIDE SEQUENCE [LARGE SCALE GENOMIC DNA]</scope>
    <source>
        <strain evidence="3">J235TASD1</strain>
    </source>
</reference>
<sequence length="403" mass="43563">MRLLFLETAEEPAPKLFPTGWARTTWEKSSLPNHPAANGLYVYCRCDARDPRRWYCCATHQAAPGILGRPAALPAAAAAAASDRDTVVASASTSLSTVPALPTELVSLIVESLLEDTAPAGRIFLIRSLEGIYSPRRATPGSTIEQYAPQAPVVDITRYALVCRAWRDLCYAHFYGSRRNSFHLTISCPQPDRMRQPWWSSDRLIGTDPATHDMAQLAEDSAVWRENQLGPLAKGTASWIARATINVQAARSQSTRENDALLMGVELAVARFGGEATRLKELSVQLCYLQAAREMTTMTVKFCPAEAEDGIYCPAGSAQTQQPGPGQGGVDADSTRGGPDTLQFSTAGCCDAPKHSTTARVLRPLLRLRGLQIFSVGGLLTREFADELTAAVTQPSPSAMKGQ</sequence>
<dbReference type="EMBL" id="KQ964272">
    <property type="protein sequence ID" value="KXJ85945.1"/>
    <property type="molecule type" value="Genomic_DNA"/>
</dbReference>
<dbReference type="Proteomes" id="UP000070501">
    <property type="component" value="Unassembled WGS sequence"/>
</dbReference>
<feature type="region of interest" description="Disordered" evidence="1">
    <location>
        <begin position="316"/>
        <end position="338"/>
    </location>
</feature>